<dbReference type="Proteomes" id="UP001168540">
    <property type="component" value="Unassembled WGS sequence"/>
</dbReference>
<dbReference type="Gene3D" id="3.30.70.270">
    <property type="match status" value="1"/>
</dbReference>
<name>A0ABT7XU41_9NEIS</name>
<evidence type="ECO:0000256" key="3">
    <source>
        <dbReference type="ARBA" id="ARBA00023199"/>
    </source>
</evidence>
<dbReference type="Pfam" id="PF13438">
    <property type="entry name" value="DUF4113"/>
    <property type="match status" value="1"/>
</dbReference>
<keyword evidence="8" id="KW-1185">Reference proteome</keyword>
<dbReference type="EMBL" id="JAUEDK010000060">
    <property type="protein sequence ID" value="MDN0077278.1"/>
    <property type="molecule type" value="Genomic_DNA"/>
</dbReference>
<dbReference type="CDD" id="cd01700">
    <property type="entry name" value="PolY_Pol_V_umuC"/>
    <property type="match status" value="1"/>
</dbReference>
<evidence type="ECO:0000256" key="4">
    <source>
        <dbReference type="ARBA" id="ARBA00023204"/>
    </source>
</evidence>
<gene>
    <name evidence="7" type="ORF">QU481_20810</name>
</gene>
<evidence type="ECO:0000313" key="7">
    <source>
        <dbReference type="EMBL" id="MDN0077278.1"/>
    </source>
</evidence>
<comment type="caution">
    <text evidence="7">The sequence shown here is derived from an EMBL/GenBank/DDBJ whole genome shotgun (WGS) entry which is preliminary data.</text>
</comment>
<dbReference type="InterPro" id="IPR017961">
    <property type="entry name" value="DNA_pol_Y-fam_little_finger"/>
</dbReference>
<evidence type="ECO:0000259" key="6">
    <source>
        <dbReference type="PROSITE" id="PS50173"/>
    </source>
</evidence>
<dbReference type="InterPro" id="IPR043502">
    <property type="entry name" value="DNA/RNA_pol_sf"/>
</dbReference>
<dbReference type="Pfam" id="PF11799">
    <property type="entry name" value="IMS_C"/>
    <property type="match status" value="1"/>
</dbReference>
<proteinExistence type="inferred from homology"/>
<dbReference type="InterPro" id="IPR043128">
    <property type="entry name" value="Rev_trsase/Diguanyl_cyclase"/>
</dbReference>
<dbReference type="InterPro" id="IPR025188">
    <property type="entry name" value="DUF4113"/>
</dbReference>
<reference evidence="7" key="1">
    <citation type="submission" date="2023-06" db="EMBL/GenBank/DDBJ databases">
        <authorList>
            <person name="Zhang S."/>
        </authorList>
    </citation>
    <scope>NUCLEOTIDE SEQUENCE</scope>
    <source>
        <strain evidence="7">SG2303</strain>
    </source>
</reference>
<dbReference type="PANTHER" id="PTHR11076:SF34">
    <property type="entry name" value="PROTEIN UMUC"/>
    <property type="match status" value="1"/>
</dbReference>
<evidence type="ECO:0000256" key="2">
    <source>
        <dbReference type="ARBA" id="ARBA00022763"/>
    </source>
</evidence>
<sequence>MTRFALVDANSFYVSCERVFRPDLNGRPVVVLSNNDGCVVSRSREAKALGIPMGVPFHEVRGLCKHFGVAVFSSNYALYGDMSRRMMRLLTELAPRQEIYSIDECFLDLVDEPDPVSLGREIRRRLYHWLSLPACVGIGPSKTLAKLANHLAKCDPVHGGVLDWTTLPPSLADRLLADLPVSEVWGVGRRLADKLAGYGITNVAQLRNARPDWLRHQFGITLERTRAELNGVSCLPLDAVSAPRQQLIVSRSFGHPLQEFDPISAALGHHVGQAAEKLRAQGSICALVGVSLRVGAQAPLRPAHSWACVPLEQPSDDTLLLNRAAQQALRQLYRRGYRYHKTGVVLLELSPRQGRQGELFAPDDAPQRRRLMATLDAISRRWGCDSIGLGRAALPSDQWRMRCEQRSPRYTTHWRELPRVS</sequence>
<dbReference type="SUPFAM" id="SSF56672">
    <property type="entry name" value="DNA/RNA polymerases"/>
    <property type="match status" value="1"/>
</dbReference>
<evidence type="ECO:0000256" key="1">
    <source>
        <dbReference type="ARBA" id="ARBA00010945"/>
    </source>
</evidence>
<dbReference type="RefSeq" id="WP_289831922.1">
    <property type="nucleotide sequence ID" value="NZ_JAUEDK010000060.1"/>
</dbReference>
<dbReference type="PANTHER" id="PTHR11076">
    <property type="entry name" value="DNA REPAIR POLYMERASE UMUC / TRANSFERASE FAMILY MEMBER"/>
    <property type="match status" value="1"/>
</dbReference>
<comment type="similarity">
    <text evidence="1">Belongs to the DNA polymerase type-Y family.</text>
</comment>
<protein>
    <submittedName>
        <fullName evidence="7">Y-family DNA polymerase</fullName>
    </submittedName>
</protein>
<evidence type="ECO:0000256" key="5">
    <source>
        <dbReference type="ARBA" id="ARBA00023236"/>
    </source>
</evidence>
<dbReference type="Gene3D" id="1.10.150.20">
    <property type="entry name" value="5' to 3' exonuclease, C-terminal subdomain"/>
    <property type="match status" value="1"/>
</dbReference>
<evidence type="ECO:0000313" key="8">
    <source>
        <dbReference type="Proteomes" id="UP001168540"/>
    </source>
</evidence>
<accession>A0ABT7XU41</accession>
<keyword evidence="3" id="KW-0741">SOS mutagenesis</keyword>
<feature type="domain" description="UmuC" evidence="6">
    <location>
        <begin position="4"/>
        <end position="188"/>
    </location>
</feature>
<dbReference type="Pfam" id="PF00817">
    <property type="entry name" value="IMS"/>
    <property type="match status" value="1"/>
</dbReference>
<dbReference type="PROSITE" id="PS50173">
    <property type="entry name" value="UMUC"/>
    <property type="match status" value="1"/>
</dbReference>
<organism evidence="7 8">
    <name type="scientific">Crenobacter oryzisoli</name>
    <dbReference type="NCBI Taxonomy" id="3056844"/>
    <lineage>
        <taxon>Bacteria</taxon>
        <taxon>Pseudomonadati</taxon>
        <taxon>Pseudomonadota</taxon>
        <taxon>Betaproteobacteria</taxon>
        <taxon>Neisseriales</taxon>
        <taxon>Neisseriaceae</taxon>
        <taxon>Crenobacter</taxon>
    </lineage>
</organism>
<keyword evidence="5" id="KW-0742">SOS response</keyword>
<dbReference type="InterPro" id="IPR050116">
    <property type="entry name" value="DNA_polymerase-Y"/>
</dbReference>
<keyword evidence="4" id="KW-0234">DNA repair</keyword>
<dbReference type="Pfam" id="PF11798">
    <property type="entry name" value="IMS_HHH"/>
    <property type="match status" value="1"/>
</dbReference>
<keyword evidence="2" id="KW-0227">DNA damage</keyword>
<dbReference type="InterPro" id="IPR001126">
    <property type="entry name" value="UmuC"/>
</dbReference>
<dbReference type="Gene3D" id="3.40.1170.60">
    <property type="match status" value="1"/>
</dbReference>
<dbReference type="InterPro" id="IPR024728">
    <property type="entry name" value="PolY_HhH_motif"/>
</dbReference>